<accession>A0AAV1KIY9</accession>
<reference evidence="1 2" key="1">
    <citation type="submission" date="2023-11" db="EMBL/GenBank/DDBJ databases">
        <authorList>
            <person name="Hedman E."/>
            <person name="Englund M."/>
            <person name="Stromberg M."/>
            <person name="Nyberg Akerstrom W."/>
            <person name="Nylinder S."/>
            <person name="Jareborg N."/>
            <person name="Kallberg Y."/>
            <person name="Kronander E."/>
        </authorList>
    </citation>
    <scope>NUCLEOTIDE SEQUENCE [LARGE SCALE GENOMIC DNA]</scope>
</reference>
<keyword evidence="2" id="KW-1185">Reference proteome</keyword>
<dbReference type="AlphaFoldDB" id="A0AAV1KIY9"/>
<evidence type="ECO:0000313" key="1">
    <source>
        <dbReference type="EMBL" id="CAK1581842.1"/>
    </source>
</evidence>
<sequence length="203" mass="22934">MNVKLYFFIYYLLSGYDVNSISYDQSQTGELNVQVDLKDIQIIALMKDGKEEYVDYDYAYDYSEMTIKPQNRTTPKPLQVYNGTSAVTDSVRDNTTIGETVFAENTTVAASIKTSSETWNTTIYEYTTTSRSTVVTENETIISEKNNVTSTTESTSSCKKGFVLNHKGECERKVQGTGNALLKLVKLSQKLKLRRENKSNPED</sequence>
<evidence type="ECO:0000313" key="2">
    <source>
        <dbReference type="Proteomes" id="UP001314205"/>
    </source>
</evidence>
<name>A0AAV1KIY9_9NEOP</name>
<protein>
    <submittedName>
        <fullName evidence="1">Uncharacterized protein</fullName>
    </submittedName>
</protein>
<dbReference type="Proteomes" id="UP001314205">
    <property type="component" value="Unassembled WGS sequence"/>
</dbReference>
<organism evidence="1 2">
    <name type="scientific">Parnassius mnemosyne</name>
    <name type="common">clouded apollo</name>
    <dbReference type="NCBI Taxonomy" id="213953"/>
    <lineage>
        <taxon>Eukaryota</taxon>
        <taxon>Metazoa</taxon>
        <taxon>Ecdysozoa</taxon>
        <taxon>Arthropoda</taxon>
        <taxon>Hexapoda</taxon>
        <taxon>Insecta</taxon>
        <taxon>Pterygota</taxon>
        <taxon>Neoptera</taxon>
        <taxon>Endopterygota</taxon>
        <taxon>Lepidoptera</taxon>
        <taxon>Glossata</taxon>
        <taxon>Ditrysia</taxon>
        <taxon>Papilionoidea</taxon>
        <taxon>Papilionidae</taxon>
        <taxon>Parnassiinae</taxon>
        <taxon>Parnassini</taxon>
        <taxon>Parnassius</taxon>
        <taxon>Driopa</taxon>
    </lineage>
</organism>
<comment type="caution">
    <text evidence="1">The sequence shown here is derived from an EMBL/GenBank/DDBJ whole genome shotgun (WGS) entry which is preliminary data.</text>
</comment>
<gene>
    <name evidence="1" type="ORF">PARMNEM_LOCUS3461</name>
</gene>
<dbReference type="EMBL" id="CAVLGL010000035">
    <property type="protein sequence ID" value="CAK1581842.1"/>
    <property type="molecule type" value="Genomic_DNA"/>
</dbReference>
<proteinExistence type="predicted"/>